<feature type="compositionally biased region" description="Polar residues" evidence="2">
    <location>
        <begin position="52"/>
        <end position="63"/>
    </location>
</feature>
<accession>A0AAJ0BJB2</accession>
<keyword evidence="5" id="KW-1185">Reference proteome</keyword>
<evidence type="ECO:0000259" key="3">
    <source>
        <dbReference type="PROSITE" id="PS50157"/>
    </source>
</evidence>
<dbReference type="Pfam" id="PF00096">
    <property type="entry name" value="zf-C2H2"/>
    <property type="match status" value="1"/>
</dbReference>
<dbReference type="InterPro" id="IPR036236">
    <property type="entry name" value="Znf_C2H2_sf"/>
</dbReference>
<feature type="region of interest" description="Disordered" evidence="2">
    <location>
        <begin position="261"/>
        <end position="283"/>
    </location>
</feature>
<organism evidence="4 5">
    <name type="scientific">Echria macrotheca</name>
    <dbReference type="NCBI Taxonomy" id="438768"/>
    <lineage>
        <taxon>Eukaryota</taxon>
        <taxon>Fungi</taxon>
        <taxon>Dikarya</taxon>
        <taxon>Ascomycota</taxon>
        <taxon>Pezizomycotina</taxon>
        <taxon>Sordariomycetes</taxon>
        <taxon>Sordariomycetidae</taxon>
        <taxon>Sordariales</taxon>
        <taxon>Schizotheciaceae</taxon>
        <taxon>Echria</taxon>
    </lineage>
</organism>
<dbReference type="InterPro" id="IPR013087">
    <property type="entry name" value="Znf_C2H2_type"/>
</dbReference>
<dbReference type="AlphaFoldDB" id="A0AAJ0BJB2"/>
<proteinExistence type="predicted"/>
<feature type="region of interest" description="Disordered" evidence="2">
    <location>
        <begin position="1"/>
        <end position="63"/>
    </location>
</feature>
<protein>
    <submittedName>
        <fullName evidence="4">C2H2 zinc finger protein encoded by the fle1 protein</fullName>
    </submittedName>
</protein>
<dbReference type="PROSITE" id="PS00028">
    <property type="entry name" value="ZINC_FINGER_C2H2_1"/>
    <property type="match status" value="1"/>
</dbReference>
<evidence type="ECO:0000313" key="4">
    <source>
        <dbReference type="EMBL" id="KAK1758253.1"/>
    </source>
</evidence>
<name>A0AAJ0BJB2_9PEZI</name>
<sequence length="337" mass="36412">MTMMTIEPNQHRFGHQSFDHMSSYPSHHAPQFTDPWATSSSSTTGSTSQSGNHNLYPSSQNNQVLPHLNLGALPRHSQHGNRIGNSASLASYASLQVTAPADLLGLDRLQPTSSSAYDTSAYTTTASPVSQTYAPSPTGYDPLGYAPAPLRGAFAIAPEDNSRRYSQQGLQPDDRRSFQDALEASHGMVSLSQDTPRNIYDVRNRGRGSNDSYGFPSAHSTNSSISSTGFSGYYSGSIDGSASDYSTTGSDIETLQGRALPRPQGLMSSQPPAPQSMMGSFSSKVSTNTQKKHKCKVCEKAFTRPSSLQTHMYSHTGEKRKHFYPFGKTVVLTNIAP</sequence>
<comment type="caution">
    <text evidence="4">The sequence shown here is derived from an EMBL/GenBank/DDBJ whole genome shotgun (WGS) entry which is preliminary data.</text>
</comment>
<keyword evidence="1" id="KW-0863">Zinc-finger</keyword>
<feature type="domain" description="C2H2-type" evidence="3">
    <location>
        <begin position="293"/>
        <end position="320"/>
    </location>
</feature>
<dbReference type="Proteomes" id="UP001239445">
    <property type="component" value="Unassembled WGS sequence"/>
</dbReference>
<keyword evidence="1" id="KW-0479">Metal-binding</keyword>
<dbReference type="EMBL" id="MU839829">
    <property type="protein sequence ID" value="KAK1758253.1"/>
    <property type="molecule type" value="Genomic_DNA"/>
</dbReference>
<dbReference type="Gene3D" id="3.30.160.60">
    <property type="entry name" value="Classic Zinc Finger"/>
    <property type="match status" value="1"/>
</dbReference>
<dbReference type="FunFam" id="3.30.160.60:FF:000793">
    <property type="entry name" value="C2H2 finger domain protein FlbC"/>
    <property type="match status" value="1"/>
</dbReference>
<evidence type="ECO:0000256" key="1">
    <source>
        <dbReference type="PROSITE-ProRule" id="PRU00042"/>
    </source>
</evidence>
<dbReference type="SMART" id="SM00355">
    <property type="entry name" value="ZnF_C2H2"/>
    <property type="match status" value="1"/>
</dbReference>
<dbReference type="GO" id="GO:0008270">
    <property type="term" value="F:zinc ion binding"/>
    <property type="evidence" value="ECO:0007669"/>
    <property type="project" value="UniProtKB-KW"/>
</dbReference>
<gene>
    <name evidence="4" type="ORF">QBC47DRAFT_374086</name>
</gene>
<evidence type="ECO:0000256" key="2">
    <source>
        <dbReference type="SAM" id="MobiDB-lite"/>
    </source>
</evidence>
<keyword evidence="1" id="KW-0862">Zinc</keyword>
<evidence type="ECO:0000313" key="5">
    <source>
        <dbReference type="Proteomes" id="UP001239445"/>
    </source>
</evidence>
<feature type="compositionally biased region" description="Low complexity" evidence="2">
    <location>
        <begin position="38"/>
        <end position="51"/>
    </location>
</feature>
<reference evidence="4" key="1">
    <citation type="submission" date="2023-06" db="EMBL/GenBank/DDBJ databases">
        <title>Genome-scale phylogeny and comparative genomics of the fungal order Sordariales.</title>
        <authorList>
            <consortium name="Lawrence Berkeley National Laboratory"/>
            <person name="Hensen N."/>
            <person name="Bonometti L."/>
            <person name="Westerberg I."/>
            <person name="Brannstrom I.O."/>
            <person name="Guillou S."/>
            <person name="Cros-Aarteil S."/>
            <person name="Calhoun S."/>
            <person name="Haridas S."/>
            <person name="Kuo A."/>
            <person name="Mondo S."/>
            <person name="Pangilinan J."/>
            <person name="Riley R."/>
            <person name="Labutti K."/>
            <person name="Andreopoulos B."/>
            <person name="Lipzen A."/>
            <person name="Chen C."/>
            <person name="Yanf M."/>
            <person name="Daum C."/>
            <person name="Ng V."/>
            <person name="Clum A."/>
            <person name="Steindorff A."/>
            <person name="Ohm R."/>
            <person name="Martin F."/>
            <person name="Silar P."/>
            <person name="Natvig D."/>
            <person name="Lalanne C."/>
            <person name="Gautier V."/>
            <person name="Ament-Velasquez S.L."/>
            <person name="Kruys A."/>
            <person name="Hutchinson M.I."/>
            <person name="Powell A.J."/>
            <person name="Barry K."/>
            <person name="Miller A.N."/>
            <person name="Grigoriev I.V."/>
            <person name="Debuchy R."/>
            <person name="Gladieux P."/>
            <person name="Thoren M.H."/>
            <person name="Johannesson H."/>
        </authorList>
    </citation>
    <scope>NUCLEOTIDE SEQUENCE</scope>
    <source>
        <strain evidence="4">PSN4</strain>
    </source>
</reference>
<dbReference type="PROSITE" id="PS50157">
    <property type="entry name" value="ZINC_FINGER_C2H2_2"/>
    <property type="match status" value="1"/>
</dbReference>
<dbReference type="SUPFAM" id="SSF57667">
    <property type="entry name" value="beta-beta-alpha zinc fingers"/>
    <property type="match status" value="1"/>
</dbReference>